<accession>A0A934KWK6</accession>
<organism evidence="3 4">
    <name type="scientific">Gelidibacter salicanalis</name>
    <dbReference type="NCBI Taxonomy" id="291193"/>
    <lineage>
        <taxon>Bacteria</taxon>
        <taxon>Pseudomonadati</taxon>
        <taxon>Bacteroidota</taxon>
        <taxon>Flavobacteriia</taxon>
        <taxon>Flavobacteriales</taxon>
        <taxon>Flavobacteriaceae</taxon>
        <taxon>Gelidibacter</taxon>
    </lineage>
</organism>
<comment type="caution">
    <text evidence="3">The sequence shown here is derived from an EMBL/GenBank/DDBJ whole genome shotgun (WGS) entry which is preliminary data.</text>
</comment>
<evidence type="ECO:0000313" key="4">
    <source>
        <dbReference type="Proteomes" id="UP000662373"/>
    </source>
</evidence>
<dbReference type="RefSeq" id="WP_199601129.1">
    <property type="nucleotide sequence ID" value="NZ_JAEHJZ010000036.1"/>
</dbReference>
<dbReference type="SUPFAM" id="SSF55961">
    <property type="entry name" value="Bet v1-like"/>
    <property type="match status" value="1"/>
</dbReference>
<name>A0A934KWK6_9FLAO</name>
<evidence type="ECO:0000259" key="2">
    <source>
        <dbReference type="Pfam" id="PF08327"/>
    </source>
</evidence>
<protein>
    <submittedName>
        <fullName evidence="3">SRPBCC domain-containing protein</fullName>
    </submittedName>
</protein>
<dbReference type="AlphaFoldDB" id="A0A934KWK6"/>
<dbReference type="Gene3D" id="3.30.530.20">
    <property type="match status" value="1"/>
</dbReference>
<keyword evidence="4" id="KW-1185">Reference proteome</keyword>
<dbReference type="Proteomes" id="UP000662373">
    <property type="component" value="Unassembled WGS sequence"/>
</dbReference>
<evidence type="ECO:0000313" key="3">
    <source>
        <dbReference type="EMBL" id="MBJ7881922.1"/>
    </source>
</evidence>
<proteinExistence type="inferred from homology"/>
<gene>
    <name evidence="3" type="ORF">JEM65_14900</name>
</gene>
<feature type="domain" description="Activator of Hsp90 ATPase homologue 1/2-like C-terminal" evidence="2">
    <location>
        <begin position="14"/>
        <end position="137"/>
    </location>
</feature>
<dbReference type="InterPro" id="IPR023393">
    <property type="entry name" value="START-like_dom_sf"/>
</dbReference>
<dbReference type="Pfam" id="PF08327">
    <property type="entry name" value="AHSA1"/>
    <property type="match status" value="1"/>
</dbReference>
<evidence type="ECO:0000256" key="1">
    <source>
        <dbReference type="ARBA" id="ARBA00006817"/>
    </source>
</evidence>
<dbReference type="EMBL" id="JAEHJZ010000036">
    <property type="protein sequence ID" value="MBJ7881922.1"/>
    <property type="molecule type" value="Genomic_DNA"/>
</dbReference>
<dbReference type="InterPro" id="IPR013538">
    <property type="entry name" value="ASHA1/2-like_C"/>
</dbReference>
<dbReference type="CDD" id="cd07814">
    <property type="entry name" value="SRPBCC_CalC_Aha1-like"/>
    <property type="match status" value="1"/>
</dbReference>
<sequence length="148" mass="17090">MKTEIKHQWFYNQTPGEIWEYLTKAELIEKWLMPNDFEPILGHEFKFTTNPIPNMGLDGNFHCKVIEIIPLKKLVYSWKGGSGGEITLDTIVEWTLVPKENGTELTLLHSGFKEENGSIFTAMFDGWDKNIKKMLEHLNTDDNANTKS</sequence>
<reference evidence="3 4" key="1">
    <citation type="submission" date="2020-09" db="EMBL/GenBank/DDBJ databases">
        <title>Draft genome of Gelidibacter salicanalis PAMC21136.</title>
        <authorList>
            <person name="Park H."/>
        </authorList>
    </citation>
    <scope>NUCLEOTIDE SEQUENCE [LARGE SCALE GENOMIC DNA]</scope>
    <source>
        <strain evidence="3 4">PAMC21136</strain>
    </source>
</reference>
<comment type="similarity">
    <text evidence="1">Belongs to the AHA1 family.</text>
</comment>